<keyword evidence="1" id="KW-1133">Transmembrane helix</keyword>
<evidence type="ECO:0000256" key="1">
    <source>
        <dbReference type="SAM" id="Phobius"/>
    </source>
</evidence>
<reference evidence="2 3" key="1">
    <citation type="journal article" date="2023" name="ISME J.">
        <title>Cultivation and genomic characterization of novel and ubiquitous marine nitrite-oxidizing bacteria from the Nitrospirales.</title>
        <authorList>
            <person name="Mueller A.J."/>
            <person name="Daebeler A."/>
            <person name="Herbold C.W."/>
            <person name="Kirkegaard R.H."/>
            <person name="Daims H."/>
        </authorList>
    </citation>
    <scope>NUCLEOTIDE SEQUENCE [LARGE SCALE GENOMIC DNA]</scope>
    <source>
        <strain evidence="2 3">EB</strain>
    </source>
</reference>
<proteinExistence type="predicted"/>
<evidence type="ECO:0000313" key="2">
    <source>
        <dbReference type="EMBL" id="MDT7041736.1"/>
    </source>
</evidence>
<dbReference type="Proteomes" id="UP001250932">
    <property type="component" value="Unassembled WGS sequence"/>
</dbReference>
<name>A0ABU3K5U6_9BACT</name>
<keyword evidence="3" id="KW-1185">Reference proteome</keyword>
<keyword evidence="1" id="KW-0812">Transmembrane</keyword>
<organism evidence="2 3">
    <name type="scientific">Candidatus Nitronereus thalassa</name>
    <dbReference type="NCBI Taxonomy" id="3020898"/>
    <lineage>
        <taxon>Bacteria</taxon>
        <taxon>Pseudomonadati</taxon>
        <taxon>Nitrospirota</taxon>
        <taxon>Nitrospiria</taxon>
        <taxon>Nitrospirales</taxon>
        <taxon>Nitrospiraceae</taxon>
        <taxon>Candidatus Nitronereus</taxon>
    </lineage>
</organism>
<gene>
    <name evidence="2" type="ORF">PPG34_05190</name>
</gene>
<dbReference type="RefSeq" id="WP_313832084.1">
    <property type="nucleotide sequence ID" value="NZ_JAQOUE010000001.1"/>
</dbReference>
<dbReference type="EMBL" id="JAQOUE010000001">
    <property type="protein sequence ID" value="MDT7041736.1"/>
    <property type="molecule type" value="Genomic_DNA"/>
</dbReference>
<evidence type="ECO:0000313" key="3">
    <source>
        <dbReference type="Proteomes" id="UP001250932"/>
    </source>
</evidence>
<keyword evidence="1" id="KW-0472">Membrane</keyword>
<comment type="caution">
    <text evidence="2">The sequence shown here is derived from an EMBL/GenBank/DDBJ whole genome shotgun (WGS) entry which is preliminary data.</text>
</comment>
<feature type="transmembrane region" description="Helical" evidence="1">
    <location>
        <begin position="28"/>
        <end position="46"/>
    </location>
</feature>
<sequence length="138" mass="14950">MRLKNHSVWQRAIQGPLAFFLAPAHRPILMVTGIFLLGISLTIGLASDSHLTPLSPPGTLSDGEGNTDRTTLFVKGKILDIVGELILIVEGMDGTVELRLTEDTVFQSTLHIGDYIVASVSPQGVVRQITVVESQENF</sequence>
<evidence type="ECO:0008006" key="4">
    <source>
        <dbReference type="Google" id="ProtNLM"/>
    </source>
</evidence>
<protein>
    <recommendedName>
        <fullName evidence="4">DUF5666 domain-containing protein</fullName>
    </recommendedName>
</protein>
<accession>A0ABU3K5U6</accession>